<accession>A0A9W6NI39</accession>
<reference evidence="3" key="2">
    <citation type="submission" date="2023-01" db="EMBL/GenBank/DDBJ databases">
        <authorList>
            <person name="Sun Q."/>
            <person name="Evtushenko L."/>
        </authorList>
    </citation>
    <scope>NUCLEOTIDE SEQUENCE</scope>
    <source>
        <strain evidence="3">VKM B-2935</strain>
    </source>
</reference>
<evidence type="ECO:0000259" key="2">
    <source>
        <dbReference type="Pfam" id="PF13953"/>
    </source>
</evidence>
<dbReference type="InterPro" id="IPR025949">
    <property type="entry name" value="PapC-like_C"/>
</dbReference>
<dbReference type="GO" id="GO:0009279">
    <property type="term" value="C:cell outer membrane"/>
    <property type="evidence" value="ECO:0007669"/>
    <property type="project" value="TreeGrafter"/>
</dbReference>
<dbReference type="GO" id="GO:0009297">
    <property type="term" value="P:pilus assembly"/>
    <property type="evidence" value="ECO:0007669"/>
    <property type="project" value="InterPro"/>
</dbReference>
<dbReference type="PANTHER" id="PTHR30451">
    <property type="entry name" value="OUTER MEMBRANE USHER PROTEIN"/>
    <property type="match status" value="1"/>
</dbReference>
<dbReference type="InterPro" id="IPR042186">
    <property type="entry name" value="FimD_plug_dom"/>
</dbReference>
<dbReference type="EMBL" id="BSFN01000025">
    <property type="protein sequence ID" value="GLK91753.1"/>
    <property type="molecule type" value="Genomic_DNA"/>
</dbReference>
<reference evidence="3" key="1">
    <citation type="journal article" date="2014" name="Int. J. Syst. Evol. Microbiol.">
        <title>Complete genome sequence of Corynebacterium casei LMG S-19264T (=DSM 44701T), isolated from a smear-ripened cheese.</title>
        <authorList>
            <consortium name="US DOE Joint Genome Institute (JGI-PGF)"/>
            <person name="Walter F."/>
            <person name="Albersmeier A."/>
            <person name="Kalinowski J."/>
            <person name="Ruckert C."/>
        </authorList>
    </citation>
    <scope>NUCLEOTIDE SEQUENCE</scope>
    <source>
        <strain evidence="3">VKM B-2935</strain>
    </source>
</reference>
<dbReference type="Gene3D" id="2.60.40.2070">
    <property type="match status" value="1"/>
</dbReference>
<comment type="caution">
    <text evidence="3">The sequence shown here is derived from an EMBL/GenBank/DDBJ whole genome shotgun (WGS) entry which is preliminary data.</text>
</comment>
<dbReference type="Gene3D" id="2.60.40.2610">
    <property type="entry name" value="Outer membrane usher protein FimD, plug domain"/>
    <property type="match status" value="1"/>
</dbReference>
<organism evidence="3 4">
    <name type="scientific">Pseudomonas turukhanskensis</name>
    <dbReference type="NCBI Taxonomy" id="1806536"/>
    <lineage>
        <taxon>Bacteria</taxon>
        <taxon>Pseudomonadati</taxon>
        <taxon>Pseudomonadota</taxon>
        <taxon>Gammaproteobacteria</taxon>
        <taxon>Pseudomonadales</taxon>
        <taxon>Pseudomonadaceae</taxon>
        <taxon>Pseudomonas</taxon>
    </lineage>
</organism>
<keyword evidence="4" id="KW-1185">Reference proteome</keyword>
<feature type="domain" description="PapC-like C-terminal" evidence="2">
    <location>
        <begin position="794"/>
        <end position="852"/>
    </location>
</feature>
<dbReference type="Pfam" id="PF00577">
    <property type="entry name" value="Usher"/>
    <property type="match status" value="1"/>
</dbReference>
<gene>
    <name evidence="3" type="ORF">GCM10017655_48170</name>
</gene>
<name>A0A9W6NI39_9PSED</name>
<dbReference type="PANTHER" id="PTHR30451:SF5">
    <property type="entry name" value="SLR0019 PROTEIN"/>
    <property type="match status" value="1"/>
</dbReference>
<dbReference type="InterPro" id="IPR043142">
    <property type="entry name" value="PapC-like_C_sf"/>
</dbReference>
<evidence type="ECO:0000313" key="3">
    <source>
        <dbReference type="EMBL" id="GLK91753.1"/>
    </source>
</evidence>
<feature type="chain" id="PRO_5040968936" description="PapC-like C-terminal domain-containing protein" evidence="1">
    <location>
        <begin position="22"/>
        <end position="868"/>
    </location>
</feature>
<dbReference type="Pfam" id="PF13953">
    <property type="entry name" value="PapC_C"/>
    <property type="match status" value="1"/>
</dbReference>
<dbReference type="Proteomes" id="UP001143328">
    <property type="component" value="Unassembled WGS sequence"/>
</dbReference>
<evidence type="ECO:0000256" key="1">
    <source>
        <dbReference type="SAM" id="SignalP"/>
    </source>
</evidence>
<feature type="signal peptide" evidence="1">
    <location>
        <begin position="1"/>
        <end position="21"/>
    </location>
</feature>
<dbReference type="Gene3D" id="2.60.40.3110">
    <property type="match status" value="1"/>
</dbReference>
<dbReference type="AlphaFoldDB" id="A0A9W6NI39"/>
<sequence length="868" mass="92962">MHPAFVLLALLLLGVGPPVRAAEGARPIPGPLRDALAAADAAAPTNNALMPAAPQAAADPVKPASAMPWPLRDALAAVPVPASAPTLPGAVTPADTVPAARMQAPGAAQPEPAPATAPDVAATAGEYTLFLELVVNELPSDRVAQVTVRGERYFVSSEDLLAVGVRLPDGASGGLALDTITGLQFSYDQELQRLKLVLPSDWLPDQQLGERSVYAAVPAQSSFGLLFNYDAYYNDTEEGSHYLSGFLEQRVFGSAGVVGNTGVYRHSFNDLGADQDGYMRYDTYWRYNNQETMTRYIAGDLITGALTWNSAVRLGGVQVSRNFALRPDLITYPLPRFTGEAAVPTSVDLFINNAKVSSDQINPGPYTVSNVPYISGAGNATVVTTDALGRQVATDVPFYVTNSLLQKDLYDYSLSVGKIREDYGQENFSYGTPVSSGTFRYGLTDYFTAETHAEVGEELRLGGVGATIGLGNAGTLSTSVAQSQYEGKKGLQTNVGYSYYSNTFGFGAQHVQRNEKFVDVSMLSALELGRDELSLAKTTDQVTFSFSPGDIGNVGIGYFASETMDGQRTRLVNLSFSRSLWGNSSMYVAMNRDLDGEGYSAVLQLIVPFDVRSTFSASVERDTQGQFRERVNFGRTAPTSGGVGYNLGYATGDSTYEQADVTWRTPYAQVQGGVYRDNGRLTQWGDVTGSLIAMDGDVFPGNRVDDAFVLISTNGVSDVPVSFEHQLMGNTNSNGHLLVPSVPSYYGGQYEIDPLGLPANMRVPQVENKIAVHQGSGALLSFDLRRVVAASIVLIDSRGEVIPRGSEVTVEGTHLRAFVGWDGLVYFEGLQAQNQLRVTRPDGQQCGAAFALANTNEEVSLVGPLTCR</sequence>
<dbReference type="InterPro" id="IPR000015">
    <property type="entry name" value="Fimb_usher"/>
</dbReference>
<proteinExistence type="predicted"/>
<evidence type="ECO:0000313" key="4">
    <source>
        <dbReference type="Proteomes" id="UP001143328"/>
    </source>
</evidence>
<dbReference type="GO" id="GO:0015473">
    <property type="term" value="F:fimbrial usher porin activity"/>
    <property type="evidence" value="ECO:0007669"/>
    <property type="project" value="InterPro"/>
</dbReference>
<protein>
    <recommendedName>
        <fullName evidence="2">PapC-like C-terminal domain-containing protein</fullName>
    </recommendedName>
</protein>
<keyword evidence="1" id="KW-0732">Signal</keyword>